<organism evidence="1 2">
    <name type="scientific">Zarea fungicola</name>
    <dbReference type="NCBI Taxonomy" id="93591"/>
    <lineage>
        <taxon>Eukaryota</taxon>
        <taxon>Fungi</taxon>
        <taxon>Dikarya</taxon>
        <taxon>Ascomycota</taxon>
        <taxon>Pezizomycotina</taxon>
        <taxon>Sordariomycetes</taxon>
        <taxon>Hypocreomycetidae</taxon>
        <taxon>Hypocreales</taxon>
        <taxon>Cordycipitaceae</taxon>
        <taxon>Zarea</taxon>
    </lineage>
</organism>
<protein>
    <submittedName>
        <fullName evidence="1">Uncharacterized protein</fullName>
    </submittedName>
</protein>
<name>A0ACC1NHQ2_9HYPO</name>
<accession>A0ACC1NHQ2</accession>
<dbReference type="EMBL" id="JANJQO010000362">
    <property type="protein sequence ID" value="KAJ2978583.1"/>
    <property type="molecule type" value="Genomic_DNA"/>
</dbReference>
<gene>
    <name evidence="1" type="ORF">NQ176_g3740</name>
</gene>
<comment type="caution">
    <text evidence="1">The sequence shown here is derived from an EMBL/GenBank/DDBJ whole genome shotgun (WGS) entry which is preliminary data.</text>
</comment>
<evidence type="ECO:0000313" key="2">
    <source>
        <dbReference type="Proteomes" id="UP001143910"/>
    </source>
</evidence>
<sequence length="257" mass="28672">MGGLKLRDMLTPGREDKLLYRFAICILLQFYQQMSGSNLVSVYAPILFQTNLGLDSQTSRILSGGALTWKFLSSFVAFFTIDRFGRRAVFIVSGIGMSASMIALAVATSFPPENKPAMIAAGCFIYLYNTWVPIGFLGANFLYCAEVAPLRLRMAMSSISTANHWLWNFVVVMVTPVAINTIGWQYYIVFAVIAGCIAPSVYFLFPETMGRSLEEIELVFKESTSPWSTVQLAKTRKRVEPEEILAKEKAIHVESRA</sequence>
<reference evidence="1" key="1">
    <citation type="submission" date="2022-08" db="EMBL/GenBank/DDBJ databases">
        <title>Genome Sequence of Lecanicillium fungicola.</title>
        <authorList>
            <person name="Buettner E."/>
        </authorList>
    </citation>
    <scope>NUCLEOTIDE SEQUENCE</scope>
    <source>
        <strain evidence="1">Babe33</strain>
    </source>
</reference>
<dbReference type="Proteomes" id="UP001143910">
    <property type="component" value="Unassembled WGS sequence"/>
</dbReference>
<proteinExistence type="predicted"/>
<keyword evidence="2" id="KW-1185">Reference proteome</keyword>
<evidence type="ECO:0000313" key="1">
    <source>
        <dbReference type="EMBL" id="KAJ2978583.1"/>
    </source>
</evidence>